<dbReference type="SUPFAM" id="SSF55874">
    <property type="entry name" value="ATPase domain of HSP90 chaperone/DNA topoisomerase II/histidine kinase"/>
    <property type="match status" value="1"/>
</dbReference>
<protein>
    <recommendedName>
        <fullName evidence="3">histidine kinase</fullName>
        <ecNumber evidence="3">2.7.13.3</ecNumber>
    </recommendedName>
</protein>
<dbReference type="Pfam" id="PF00672">
    <property type="entry name" value="HAMP"/>
    <property type="match status" value="1"/>
</dbReference>
<evidence type="ECO:0000256" key="7">
    <source>
        <dbReference type="ARBA" id="ARBA00023012"/>
    </source>
</evidence>
<dbReference type="InterPro" id="IPR036097">
    <property type="entry name" value="HisK_dim/P_sf"/>
</dbReference>
<evidence type="ECO:0000256" key="2">
    <source>
        <dbReference type="ARBA" id="ARBA00004370"/>
    </source>
</evidence>
<comment type="subcellular location">
    <subcellularLocation>
        <location evidence="2">Membrane</location>
    </subcellularLocation>
</comment>
<evidence type="ECO:0000256" key="1">
    <source>
        <dbReference type="ARBA" id="ARBA00000085"/>
    </source>
</evidence>
<keyword evidence="4" id="KW-0597">Phosphoprotein</keyword>
<evidence type="ECO:0000256" key="6">
    <source>
        <dbReference type="ARBA" id="ARBA00022777"/>
    </source>
</evidence>
<dbReference type="CDD" id="cd06225">
    <property type="entry name" value="HAMP"/>
    <property type="match status" value="1"/>
</dbReference>
<evidence type="ECO:0000313" key="12">
    <source>
        <dbReference type="Proteomes" id="UP001235303"/>
    </source>
</evidence>
<reference evidence="11 12" key="1">
    <citation type="submission" date="2023-01" db="EMBL/GenBank/DDBJ databases">
        <title>Novel diversity within Roseofilum (Cyanobacteria; Desertifilaceae) from marine benthic mats with descriptions of four novel species.</title>
        <authorList>
            <person name="Wang Y."/>
            <person name="Berthold D.E."/>
            <person name="Hu J."/>
            <person name="Lefler F.W."/>
            <person name="Laughinghouse H.D. IV."/>
        </authorList>
    </citation>
    <scope>NUCLEOTIDE SEQUENCE [LARGE SCALE GENOMIC DNA]</scope>
    <source>
        <strain evidence="11 12">BLCC-M154</strain>
    </source>
</reference>
<name>A0ABT7ARP8_9CYAN</name>
<dbReference type="PROSITE" id="PS50109">
    <property type="entry name" value="HIS_KIN"/>
    <property type="match status" value="1"/>
</dbReference>
<evidence type="ECO:0000259" key="9">
    <source>
        <dbReference type="PROSITE" id="PS50109"/>
    </source>
</evidence>
<keyword evidence="8" id="KW-0175">Coiled coil</keyword>
<dbReference type="InterPro" id="IPR036890">
    <property type="entry name" value="HATPase_C_sf"/>
</dbReference>
<dbReference type="SUPFAM" id="SSF158472">
    <property type="entry name" value="HAMP domain-like"/>
    <property type="match status" value="1"/>
</dbReference>
<dbReference type="SMART" id="SM00304">
    <property type="entry name" value="HAMP"/>
    <property type="match status" value="1"/>
</dbReference>
<evidence type="ECO:0000256" key="8">
    <source>
        <dbReference type="SAM" id="Coils"/>
    </source>
</evidence>
<proteinExistence type="predicted"/>
<keyword evidence="5" id="KW-0808">Transferase</keyword>
<dbReference type="CDD" id="cd00082">
    <property type="entry name" value="HisKA"/>
    <property type="match status" value="1"/>
</dbReference>
<dbReference type="Pfam" id="PF02518">
    <property type="entry name" value="HATPase_c"/>
    <property type="match status" value="1"/>
</dbReference>
<dbReference type="SUPFAM" id="SSF47384">
    <property type="entry name" value="Homodimeric domain of signal transducing histidine kinase"/>
    <property type="match status" value="1"/>
</dbReference>
<evidence type="ECO:0000259" key="10">
    <source>
        <dbReference type="PROSITE" id="PS50885"/>
    </source>
</evidence>
<dbReference type="InterPro" id="IPR007891">
    <property type="entry name" value="CHASE3"/>
</dbReference>
<evidence type="ECO:0000313" key="11">
    <source>
        <dbReference type="EMBL" id="MDJ1169571.1"/>
    </source>
</evidence>
<keyword evidence="7" id="KW-0902">Two-component regulatory system</keyword>
<feature type="coiled-coil region" evidence="8">
    <location>
        <begin position="355"/>
        <end position="414"/>
    </location>
</feature>
<comment type="catalytic activity">
    <reaction evidence="1">
        <text>ATP + protein L-histidine = ADP + protein N-phospho-L-histidine.</text>
        <dbReference type="EC" id="2.7.13.3"/>
    </reaction>
</comment>
<accession>A0ABT7ARP8</accession>
<dbReference type="InterPro" id="IPR003660">
    <property type="entry name" value="HAMP_dom"/>
</dbReference>
<dbReference type="EC" id="2.7.13.3" evidence="3"/>
<gene>
    <name evidence="11" type="ORF">PMG71_09050</name>
</gene>
<organism evidence="11 12">
    <name type="scientific">Roseofilum acuticapitatum BLCC-M154</name>
    <dbReference type="NCBI Taxonomy" id="3022444"/>
    <lineage>
        <taxon>Bacteria</taxon>
        <taxon>Bacillati</taxon>
        <taxon>Cyanobacteriota</taxon>
        <taxon>Cyanophyceae</taxon>
        <taxon>Desertifilales</taxon>
        <taxon>Desertifilaceae</taxon>
        <taxon>Roseofilum</taxon>
        <taxon>Roseofilum acuticapitatum</taxon>
    </lineage>
</organism>
<dbReference type="Gene3D" id="6.10.340.10">
    <property type="match status" value="1"/>
</dbReference>
<evidence type="ECO:0000256" key="4">
    <source>
        <dbReference type="ARBA" id="ARBA00022553"/>
    </source>
</evidence>
<dbReference type="SMART" id="SM00387">
    <property type="entry name" value="HATPase_c"/>
    <property type="match status" value="1"/>
</dbReference>
<dbReference type="EMBL" id="JAQOSP010000063">
    <property type="protein sequence ID" value="MDJ1169571.1"/>
    <property type="molecule type" value="Genomic_DNA"/>
</dbReference>
<feature type="domain" description="Histidine kinase" evidence="9">
    <location>
        <begin position="423"/>
        <end position="681"/>
    </location>
</feature>
<dbReference type="PANTHER" id="PTHR43065:SF50">
    <property type="entry name" value="HISTIDINE KINASE"/>
    <property type="match status" value="1"/>
</dbReference>
<keyword evidence="11" id="KW-0547">Nucleotide-binding</keyword>
<keyword evidence="6" id="KW-0418">Kinase</keyword>
<keyword evidence="11" id="KW-0067">ATP-binding</keyword>
<evidence type="ECO:0000256" key="3">
    <source>
        <dbReference type="ARBA" id="ARBA00012438"/>
    </source>
</evidence>
<dbReference type="Proteomes" id="UP001235303">
    <property type="component" value="Unassembled WGS sequence"/>
</dbReference>
<dbReference type="InterPro" id="IPR003661">
    <property type="entry name" value="HisK_dim/P_dom"/>
</dbReference>
<dbReference type="RefSeq" id="WP_283753329.1">
    <property type="nucleotide sequence ID" value="NZ_JAQOSP010000063.1"/>
</dbReference>
<dbReference type="PRINTS" id="PR00344">
    <property type="entry name" value="BCTRLSENSOR"/>
</dbReference>
<dbReference type="GO" id="GO:0005524">
    <property type="term" value="F:ATP binding"/>
    <property type="evidence" value="ECO:0007669"/>
    <property type="project" value="UniProtKB-KW"/>
</dbReference>
<dbReference type="PROSITE" id="PS50885">
    <property type="entry name" value="HAMP"/>
    <property type="match status" value="1"/>
</dbReference>
<dbReference type="PANTHER" id="PTHR43065">
    <property type="entry name" value="SENSOR HISTIDINE KINASE"/>
    <property type="match status" value="1"/>
</dbReference>
<dbReference type="InterPro" id="IPR004358">
    <property type="entry name" value="Sig_transdc_His_kin-like_C"/>
</dbReference>
<dbReference type="Pfam" id="PF05227">
    <property type="entry name" value="CHASE3"/>
    <property type="match status" value="1"/>
</dbReference>
<sequence length="698" mass="80124">MGVNYWSSVQATLNINRTQELRMPIALSSSEAQSDLLKMLSNVRAYLVTGDSIFRQQYQESRHDFEQNLAEMEVLFQEWQAPVQLEQLKNLRKFYEVWSELPPYLFDLKDNRFESEPAFRLWEEEGEILALQILDNVDKISQEQNEKFLSGSNLDLFTESIELRINFSLLIADIRNYITTRQEKYRFDYVAHYRRTQSSLNFLNDRADLLSQDQQEYLDEVTEKFLKIEDIIEKILLIMEGDRYREDLYVYQIKAEPIAKEMLIILNYIVETQESQFTSELKSGVSSLNTSQLQTLVGSLFILSLGMVMTLILRRTISDPIQRLTEVTRSVRAGNLDIKASVESGDEIGILSKTLNEMTDSLKDSLKALENYSKNLELLVEERTQEIQIKNEELQDTLSNLKEAQSHLIQAEKMSSLGQMVAGIAHEINNPVSFIQCNLSPLMAYCQDLLDLIQEYEQNQLNHPEIQEKAEDIDLEYIKEDLPKLVESMHMGTRRIHEIVLSLKNFSRIDQANLKEANIHEGIESTLSILQHRLKGANNQGTKIEIKKEYGDLPLVECYPGELNQVFMNILANGIEVLESRVIEDEDRPSMEDGILTIHTEYQIETDKILIQISDNGPGMDVETAKKIFDPFFTTKPVGKGTGLGLSISYKIIVEHHQGMLKCYSKLGQGARFDIEIPAHQRLTLSQDVPQLGVGSLT</sequence>
<dbReference type="Gene3D" id="3.30.565.10">
    <property type="entry name" value="Histidine kinase-like ATPase, C-terminal domain"/>
    <property type="match status" value="1"/>
</dbReference>
<feature type="domain" description="HAMP" evidence="10">
    <location>
        <begin position="315"/>
        <end position="367"/>
    </location>
</feature>
<keyword evidence="12" id="KW-1185">Reference proteome</keyword>
<dbReference type="InterPro" id="IPR005467">
    <property type="entry name" value="His_kinase_dom"/>
</dbReference>
<evidence type="ECO:0000256" key="5">
    <source>
        <dbReference type="ARBA" id="ARBA00022679"/>
    </source>
</evidence>
<dbReference type="Gene3D" id="1.10.287.130">
    <property type="match status" value="1"/>
</dbReference>
<dbReference type="InterPro" id="IPR003594">
    <property type="entry name" value="HATPase_dom"/>
</dbReference>
<comment type="caution">
    <text evidence="11">The sequence shown here is derived from an EMBL/GenBank/DDBJ whole genome shotgun (WGS) entry which is preliminary data.</text>
</comment>